<reference evidence="2" key="1">
    <citation type="submission" date="2020-02" db="EMBL/GenBank/DDBJ databases">
        <authorList>
            <person name="Meier V. D."/>
        </authorList>
    </citation>
    <scope>NUCLEOTIDE SEQUENCE</scope>
    <source>
        <strain evidence="2">AVDCRST_MAG88</strain>
    </source>
</reference>
<accession>A0A6J4V7X3</accession>
<gene>
    <name evidence="2" type="ORF">AVDCRST_MAG88-2343</name>
</gene>
<evidence type="ECO:0000259" key="1">
    <source>
        <dbReference type="Pfam" id="PF02894"/>
    </source>
</evidence>
<dbReference type="Pfam" id="PF02894">
    <property type="entry name" value="GFO_IDH_MocA_C"/>
    <property type="match status" value="1"/>
</dbReference>
<organism evidence="2">
    <name type="scientific">uncultured Thermomicrobiales bacterium</name>
    <dbReference type="NCBI Taxonomy" id="1645740"/>
    <lineage>
        <taxon>Bacteria</taxon>
        <taxon>Pseudomonadati</taxon>
        <taxon>Thermomicrobiota</taxon>
        <taxon>Thermomicrobia</taxon>
        <taxon>Thermomicrobiales</taxon>
        <taxon>environmental samples</taxon>
    </lineage>
</organism>
<dbReference type="Gene3D" id="3.30.360.10">
    <property type="entry name" value="Dihydrodipicolinate Reductase, domain 2"/>
    <property type="match status" value="1"/>
</dbReference>
<dbReference type="AlphaFoldDB" id="A0A6J4V7X3"/>
<dbReference type="InterPro" id="IPR004104">
    <property type="entry name" value="Gfo/Idh/MocA-like_OxRdtase_C"/>
</dbReference>
<evidence type="ECO:0000313" key="2">
    <source>
        <dbReference type="EMBL" id="CAA9571156.1"/>
    </source>
</evidence>
<proteinExistence type="predicted"/>
<feature type="domain" description="Gfo/Idh/MocA-like oxidoreductase C-terminal" evidence="1">
    <location>
        <begin position="29"/>
        <end position="116"/>
    </location>
</feature>
<sequence>MSGLLTLAGGLPISVVQSCETPAARHLGGYTIHGTRGSLHATAAGYTLFAGDGRAQPPPQPYPADDLSDYAREIEAFADHVAGVAEGPTTGRSERRSLAVIEAGYESARTGRPVDLRERFGSL</sequence>
<dbReference type="EMBL" id="CADCWM010000593">
    <property type="protein sequence ID" value="CAA9571156.1"/>
    <property type="molecule type" value="Genomic_DNA"/>
</dbReference>
<protein>
    <recommendedName>
        <fullName evidence="1">Gfo/Idh/MocA-like oxidoreductase C-terminal domain-containing protein</fullName>
    </recommendedName>
</protein>
<name>A0A6J4V7X3_9BACT</name>